<feature type="domain" description="G-patch" evidence="4">
    <location>
        <begin position="438"/>
        <end position="492"/>
    </location>
</feature>
<feature type="compositionally biased region" description="Polar residues" evidence="2">
    <location>
        <begin position="181"/>
        <end position="199"/>
    </location>
</feature>
<evidence type="ECO:0000259" key="3">
    <source>
        <dbReference type="PROSITE" id="PS50006"/>
    </source>
</evidence>
<dbReference type="Gene3D" id="2.60.200.20">
    <property type="match status" value="1"/>
</dbReference>
<accession>A0A922I192</accession>
<reference evidence="5" key="2">
    <citation type="journal article" date="2022" name="Res Sq">
        <title>Comparative Genomics Reveals Insights into the Divergent Evolution of Astigmatic Mites and Household Pest Adaptations.</title>
        <authorList>
            <person name="Xiong Q."/>
            <person name="Wan A.T.-Y."/>
            <person name="Liu X.-Y."/>
            <person name="Fung C.S.-H."/>
            <person name="Xiao X."/>
            <person name="Malainual N."/>
            <person name="Hou J."/>
            <person name="Wang L."/>
            <person name="Wang M."/>
            <person name="Yang K."/>
            <person name="Cui Y."/>
            <person name="Leung E."/>
            <person name="Nong W."/>
            <person name="Shin S.-K."/>
            <person name="Au S."/>
            <person name="Jeong K.Y."/>
            <person name="Chew F.T."/>
            <person name="Hui J."/>
            <person name="Leung T.F."/>
            <person name="Tungtrongchitr A."/>
            <person name="Zhong N."/>
            <person name="Liu Z."/>
            <person name="Tsui S."/>
        </authorList>
    </citation>
    <scope>NUCLEOTIDE SEQUENCE</scope>
    <source>
        <strain evidence="5">Derf</strain>
        <tissue evidence="5">Whole organism</tissue>
    </source>
</reference>
<dbReference type="Pfam" id="PF01585">
    <property type="entry name" value="G-patch"/>
    <property type="match status" value="1"/>
</dbReference>
<dbReference type="SUPFAM" id="SSF49879">
    <property type="entry name" value="SMAD/FHA domain"/>
    <property type="match status" value="1"/>
</dbReference>
<dbReference type="InterPro" id="IPR053027">
    <property type="entry name" value="AGGF1"/>
</dbReference>
<evidence type="ECO:0000313" key="6">
    <source>
        <dbReference type="Proteomes" id="UP000790347"/>
    </source>
</evidence>
<feature type="compositionally biased region" description="Basic and acidic residues" evidence="2">
    <location>
        <begin position="399"/>
        <end position="412"/>
    </location>
</feature>
<dbReference type="AlphaFoldDB" id="A0A922I192"/>
<dbReference type="Proteomes" id="UP000790347">
    <property type="component" value="Unassembled WGS sequence"/>
</dbReference>
<dbReference type="PANTHER" id="PTHR23106">
    <property type="entry name" value="ANGIOGENIC FACTOR WITH G PATCH AND FHA DOMAINS 1"/>
    <property type="match status" value="1"/>
</dbReference>
<feature type="domain" description="FHA" evidence="3">
    <location>
        <begin position="263"/>
        <end position="314"/>
    </location>
</feature>
<name>A0A922I192_DERFA</name>
<reference evidence="5" key="1">
    <citation type="submission" date="2013-05" db="EMBL/GenBank/DDBJ databases">
        <authorList>
            <person name="Yim A.K.Y."/>
            <person name="Chan T.F."/>
            <person name="Ji K.M."/>
            <person name="Liu X.Y."/>
            <person name="Zhou J.W."/>
            <person name="Li R.Q."/>
            <person name="Yang K.Y."/>
            <person name="Li J."/>
            <person name="Li M."/>
            <person name="Law P.T.W."/>
            <person name="Wu Y.L."/>
            <person name="Cai Z.L."/>
            <person name="Qin H."/>
            <person name="Bao Y."/>
            <person name="Leung R.K.K."/>
            <person name="Ng P.K.S."/>
            <person name="Zou J."/>
            <person name="Zhong X.J."/>
            <person name="Ran P.X."/>
            <person name="Zhong N.S."/>
            <person name="Liu Z.G."/>
            <person name="Tsui S.K.W."/>
        </authorList>
    </citation>
    <scope>NUCLEOTIDE SEQUENCE</scope>
    <source>
        <strain evidence="5">Derf</strain>
        <tissue evidence="5">Whole organism</tissue>
    </source>
</reference>
<feature type="compositionally biased region" description="Acidic residues" evidence="2">
    <location>
        <begin position="165"/>
        <end position="178"/>
    </location>
</feature>
<feature type="coiled-coil region" evidence="1">
    <location>
        <begin position="14"/>
        <end position="48"/>
    </location>
</feature>
<evidence type="ECO:0000313" key="5">
    <source>
        <dbReference type="EMBL" id="KAH9516211.1"/>
    </source>
</evidence>
<dbReference type="InterPro" id="IPR000253">
    <property type="entry name" value="FHA_dom"/>
</dbReference>
<feature type="region of interest" description="Disordered" evidence="2">
    <location>
        <begin position="391"/>
        <end position="424"/>
    </location>
</feature>
<dbReference type="PROSITE" id="PS50006">
    <property type="entry name" value="FHA_DOMAIN"/>
    <property type="match status" value="1"/>
</dbReference>
<dbReference type="SMART" id="SM00443">
    <property type="entry name" value="G_patch"/>
    <property type="match status" value="1"/>
</dbReference>
<feature type="region of interest" description="Disordered" evidence="2">
    <location>
        <begin position="165"/>
        <end position="221"/>
    </location>
</feature>
<dbReference type="PANTHER" id="PTHR23106:SF24">
    <property type="entry name" value="ANGIOGENIC FACTOR WITH G PATCH AND FHA DOMAINS 1"/>
    <property type="match status" value="1"/>
</dbReference>
<dbReference type="InterPro" id="IPR041591">
    <property type="entry name" value="OCRE"/>
</dbReference>
<keyword evidence="1" id="KW-0175">Coiled coil</keyword>
<gene>
    <name evidence="5" type="primary">AGGF1</name>
    <name evidence="5" type="ORF">DERF_006965</name>
</gene>
<protein>
    <submittedName>
        <fullName evidence="5">Angiogenic factor with G patch and FHA domains 1, variant 2</fullName>
    </submittedName>
</protein>
<keyword evidence="6" id="KW-1185">Reference proteome</keyword>
<dbReference type="CDD" id="cd16074">
    <property type="entry name" value="OCRE"/>
    <property type="match status" value="1"/>
</dbReference>
<sequence>MIMTDESKNDGREEELLRKKLANAEERLARLERYNEELRGELRLMTEKFLLSKQLDQQQISSELKPESRVERNQIIKKEELEQIKALSAEFSDYYFDSKSNTYFSRSTGWYYYPDSETFYNPGDKRYYKYDQSNKLYTFVCNLDGTTTITSDECKKKKLKFGDDNEMEDGEIQDDDCMDLSSDSQEDNTLCEHNQQAVQIKSKPKSSVRDKKESTEDEHRHQSNYLFSSLPKHFNNTAPCRLVVKQSESLENNSILLISCMGGKIGQHSNCTVTIPDKTISQIHAEINYDLSRRIYMIQDLLSKNGTFVNGKRLGQLERTPLCHGDEIGLANCCQLVAHIHSNRDGDCEECDGSANLQQKEDTGIYSNYQAKSSRSAMKILKRKYGLENGMVENENNDGQDRRSQYRDRANERQQTVGSDCPYEKTAAGSALDLPLNDRNKGYQMLERMGWKTGQTLGKKSKSNDSAKKLIEPIEMADDHYTTERRGLGYGC</sequence>
<evidence type="ECO:0000256" key="1">
    <source>
        <dbReference type="SAM" id="Coils"/>
    </source>
</evidence>
<dbReference type="Pfam" id="PF17780">
    <property type="entry name" value="OCRE"/>
    <property type="match status" value="1"/>
</dbReference>
<dbReference type="SMART" id="SM00240">
    <property type="entry name" value="FHA"/>
    <property type="match status" value="1"/>
</dbReference>
<comment type="caution">
    <text evidence="5">The sequence shown here is derived from an EMBL/GenBank/DDBJ whole genome shotgun (WGS) entry which is preliminary data.</text>
</comment>
<dbReference type="GO" id="GO:0003676">
    <property type="term" value="F:nucleic acid binding"/>
    <property type="evidence" value="ECO:0007669"/>
    <property type="project" value="InterPro"/>
</dbReference>
<dbReference type="InterPro" id="IPR008984">
    <property type="entry name" value="SMAD_FHA_dom_sf"/>
</dbReference>
<dbReference type="OrthoDB" id="2538319at2759"/>
<evidence type="ECO:0000256" key="2">
    <source>
        <dbReference type="SAM" id="MobiDB-lite"/>
    </source>
</evidence>
<dbReference type="Pfam" id="PF00498">
    <property type="entry name" value="FHA"/>
    <property type="match status" value="1"/>
</dbReference>
<dbReference type="EMBL" id="ASGP02000003">
    <property type="protein sequence ID" value="KAH9516211.1"/>
    <property type="molecule type" value="Genomic_DNA"/>
</dbReference>
<evidence type="ECO:0000259" key="4">
    <source>
        <dbReference type="PROSITE" id="PS50174"/>
    </source>
</evidence>
<dbReference type="InterPro" id="IPR000467">
    <property type="entry name" value="G_patch_dom"/>
</dbReference>
<proteinExistence type="predicted"/>
<dbReference type="PROSITE" id="PS50174">
    <property type="entry name" value="G_PATCH"/>
    <property type="match status" value="1"/>
</dbReference>
<feature type="compositionally biased region" description="Basic and acidic residues" evidence="2">
    <location>
        <begin position="207"/>
        <end position="221"/>
    </location>
</feature>
<organism evidence="5 6">
    <name type="scientific">Dermatophagoides farinae</name>
    <name type="common">American house dust mite</name>
    <dbReference type="NCBI Taxonomy" id="6954"/>
    <lineage>
        <taxon>Eukaryota</taxon>
        <taxon>Metazoa</taxon>
        <taxon>Ecdysozoa</taxon>
        <taxon>Arthropoda</taxon>
        <taxon>Chelicerata</taxon>
        <taxon>Arachnida</taxon>
        <taxon>Acari</taxon>
        <taxon>Acariformes</taxon>
        <taxon>Sarcoptiformes</taxon>
        <taxon>Astigmata</taxon>
        <taxon>Psoroptidia</taxon>
        <taxon>Analgoidea</taxon>
        <taxon>Pyroglyphidae</taxon>
        <taxon>Dermatophagoidinae</taxon>
        <taxon>Dermatophagoides</taxon>
    </lineage>
</organism>